<proteinExistence type="inferred from homology"/>
<dbReference type="CDD" id="cd13925">
    <property type="entry name" value="RPF"/>
    <property type="match status" value="1"/>
</dbReference>
<dbReference type="InterPro" id="IPR023346">
    <property type="entry name" value="Lysozyme-like_dom_sf"/>
</dbReference>
<keyword evidence="3" id="KW-0472">Membrane</keyword>
<gene>
    <name evidence="5" type="ORF">SAMN04515671_0498</name>
</gene>
<keyword evidence="2" id="KW-0378">Hydrolase</keyword>
<dbReference type="Gene3D" id="1.10.530.10">
    <property type="match status" value="1"/>
</dbReference>
<evidence type="ECO:0000256" key="1">
    <source>
        <dbReference type="ARBA" id="ARBA00010830"/>
    </source>
</evidence>
<protein>
    <submittedName>
        <fullName evidence="5">Transglycosylase-like domain-containing protein</fullName>
    </submittedName>
</protein>
<comment type="similarity">
    <text evidence="1">Belongs to the transglycosylase family. Rpf subfamily.</text>
</comment>
<dbReference type="STRING" id="1090615.SAMN04515671_0498"/>
<keyword evidence="3" id="KW-1133">Transmembrane helix</keyword>
<dbReference type="Proteomes" id="UP000198741">
    <property type="component" value="Chromosome I"/>
</dbReference>
<dbReference type="SUPFAM" id="SSF53955">
    <property type="entry name" value="Lysozyme-like"/>
    <property type="match status" value="1"/>
</dbReference>
<evidence type="ECO:0000256" key="3">
    <source>
        <dbReference type="SAM" id="Phobius"/>
    </source>
</evidence>
<keyword evidence="6" id="KW-1185">Reference proteome</keyword>
<accession>A0A1H0IGG7</accession>
<keyword evidence="3" id="KW-0812">Transmembrane</keyword>
<dbReference type="Pfam" id="PF06737">
    <property type="entry name" value="Transglycosylas"/>
    <property type="match status" value="1"/>
</dbReference>
<feature type="transmembrane region" description="Helical" evidence="3">
    <location>
        <begin position="28"/>
        <end position="47"/>
    </location>
</feature>
<name>A0A1H0IGG7_9ACTN</name>
<dbReference type="OrthoDB" id="1404170at2"/>
<organism evidence="5 6">
    <name type="scientific">Nakamurella panacisegetis</name>
    <dbReference type="NCBI Taxonomy" id="1090615"/>
    <lineage>
        <taxon>Bacteria</taxon>
        <taxon>Bacillati</taxon>
        <taxon>Actinomycetota</taxon>
        <taxon>Actinomycetes</taxon>
        <taxon>Nakamurellales</taxon>
        <taxon>Nakamurellaceae</taxon>
        <taxon>Nakamurella</taxon>
    </lineage>
</organism>
<sequence>MHLHDELSTEPRTEKRARVRARLRRNRVIAGAISVLVATGVVVATIGSASAEPSAGDWLKLRNCESGGNYSTNTGNGYYGAYQFDLGTWQSIGGSGLPSNASAATQDALAYKLWQQRGWSPWTCASIVGLPAGGSGGPARVATVRAAPKVLPAQQRAHLDSVRYDAASGRLIVTGWALDANHPRATSRVKVTINNWTTTWKAATRRADVNRSTHVAGAHGYSVAIASSSGRKRVCVTLVAMGSSPARVLGCKVVNVPVKIRERTSMKSIGGRAVVAGWTFDNAAPARSVAVSVTVNGVKHRVAANLPSSGPSSVFGVPGKHGFRAGFALRKGGNRVCVTVMGVTASHNHAVACKILTG</sequence>
<evidence type="ECO:0000256" key="2">
    <source>
        <dbReference type="ARBA" id="ARBA00022801"/>
    </source>
</evidence>
<evidence type="ECO:0000313" key="6">
    <source>
        <dbReference type="Proteomes" id="UP000198741"/>
    </source>
</evidence>
<reference evidence="5 6" key="1">
    <citation type="submission" date="2016-10" db="EMBL/GenBank/DDBJ databases">
        <authorList>
            <person name="de Groot N.N."/>
        </authorList>
    </citation>
    <scope>NUCLEOTIDE SEQUENCE [LARGE SCALE GENOMIC DNA]</scope>
    <source>
        <strain evidence="6">P4-7,KCTC 19426,CECT 7604</strain>
    </source>
</reference>
<dbReference type="EMBL" id="LT629710">
    <property type="protein sequence ID" value="SDO30537.1"/>
    <property type="molecule type" value="Genomic_DNA"/>
</dbReference>
<dbReference type="AlphaFoldDB" id="A0A1H0IGG7"/>
<dbReference type="InterPro" id="IPR010618">
    <property type="entry name" value="RPF"/>
</dbReference>
<dbReference type="GO" id="GO:0016787">
    <property type="term" value="F:hydrolase activity"/>
    <property type="evidence" value="ECO:0007669"/>
    <property type="project" value="UniProtKB-KW"/>
</dbReference>
<feature type="domain" description="Resuscitation-promoting factor core lysozyme-like" evidence="4">
    <location>
        <begin position="56"/>
        <end position="124"/>
    </location>
</feature>
<evidence type="ECO:0000259" key="4">
    <source>
        <dbReference type="Pfam" id="PF06737"/>
    </source>
</evidence>
<evidence type="ECO:0000313" key="5">
    <source>
        <dbReference type="EMBL" id="SDO30537.1"/>
    </source>
</evidence>